<keyword evidence="3" id="KW-1185">Reference proteome</keyword>
<reference evidence="2 3" key="1">
    <citation type="submission" date="2020-07" db="EMBL/GenBank/DDBJ databases">
        <title>Sequencing the genomes of 1000 actinobacteria strains.</title>
        <authorList>
            <person name="Klenk H.-P."/>
        </authorList>
    </citation>
    <scope>NUCLEOTIDE SEQUENCE [LARGE SCALE GENOMIC DNA]</scope>
    <source>
        <strain evidence="2 3">CXB654</strain>
    </source>
</reference>
<evidence type="ECO:0000313" key="3">
    <source>
        <dbReference type="Proteomes" id="UP000589036"/>
    </source>
</evidence>
<evidence type="ECO:0000256" key="1">
    <source>
        <dbReference type="SAM" id="MobiDB-lite"/>
    </source>
</evidence>
<dbReference type="Gene3D" id="3.10.180.10">
    <property type="entry name" value="2,3-Dihydroxybiphenyl 1,2-Dioxygenase, domain 1"/>
    <property type="match status" value="1"/>
</dbReference>
<organism evidence="2 3">
    <name type="scientific">Spinactinospora alkalitolerans</name>
    <dbReference type="NCBI Taxonomy" id="687207"/>
    <lineage>
        <taxon>Bacteria</taxon>
        <taxon>Bacillati</taxon>
        <taxon>Actinomycetota</taxon>
        <taxon>Actinomycetes</taxon>
        <taxon>Streptosporangiales</taxon>
        <taxon>Nocardiopsidaceae</taxon>
        <taxon>Spinactinospora</taxon>
    </lineage>
</organism>
<dbReference type="EMBL" id="JACCCC010000001">
    <property type="protein sequence ID" value="NYE50430.1"/>
    <property type="molecule type" value="Genomic_DNA"/>
</dbReference>
<dbReference type="InterPro" id="IPR029068">
    <property type="entry name" value="Glyas_Bleomycin-R_OHBP_Dase"/>
</dbReference>
<evidence type="ECO:0008006" key="4">
    <source>
        <dbReference type="Google" id="ProtNLM"/>
    </source>
</evidence>
<name>A0A852U914_9ACTN</name>
<protein>
    <recommendedName>
        <fullName evidence="4">Glyoxalase-like domain-containing protein</fullName>
    </recommendedName>
</protein>
<dbReference type="RefSeq" id="WP_179645911.1">
    <property type="nucleotide sequence ID" value="NZ_BAAAYY010000014.1"/>
</dbReference>
<proteinExistence type="predicted"/>
<dbReference type="AlphaFoldDB" id="A0A852U914"/>
<feature type="region of interest" description="Disordered" evidence="1">
    <location>
        <begin position="81"/>
        <end position="107"/>
    </location>
</feature>
<gene>
    <name evidence="2" type="ORF">HDA32_005550</name>
</gene>
<comment type="caution">
    <text evidence="2">The sequence shown here is derived from an EMBL/GenBank/DDBJ whole genome shotgun (WGS) entry which is preliminary data.</text>
</comment>
<sequence length="107" mass="11474">MHGFESATAAARTLLVLYTDRVEECRVFCGALGLGFERERHGRGPQRYAAVLPDGTVFEIYPATVERRTGAVRLGFGVDGAALDPPSRPGRHPLTAPDGRTAEVHAG</sequence>
<dbReference type="Proteomes" id="UP000589036">
    <property type="component" value="Unassembled WGS sequence"/>
</dbReference>
<accession>A0A852U914</accession>
<evidence type="ECO:0000313" key="2">
    <source>
        <dbReference type="EMBL" id="NYE50430.1"/>
    </source>
</evidence>